<dbReference type="CDD" id="cd05285">
    <property type="entry name" value="sorbitol_DH"/>
    <property type="match status" value="1"/>
</dbReference>
<dbReference type="Pfam" id="PF08240">
    <property type="entry name" value="ADH_N"/>
    <property type="match status" value="1"/>
</dbReference>
<dbReference type="RefSeq" id="WP_378936511.1">
    <property type="nucleotide sequence ID" value="NZ_JBHLVO010000019.1"/>
</dbReference>
<reference evidence="8 9" key="1">
    <citation type="submission" date="2024-09" db="EMBL/GenBank/DDBJ databases">
        <authorList>
            <person name="Sun Q."/>
            <person name="Mori K."/>
        </authorList>
    </citation>
    <scope>NUCLEOTIDE SEQUENCE [LARGE SCALE GENOMIC DNA]</scope>
    <source>
        <strain evidence="8 9">CCM 7228</strain>
    </source>
</reference>
<dbReference type="InterPro" id="IPR011032">
    <property type="entry name" value="GroES-like_sf"/>
</dbReference>
<gene>
    <name evidence="8" type="ORF">ACFFIX_18140</name>
</gene>
<evidence type="ECO:0000259" key="7">
    <source>
        <dbReference type="SMART" id="SM00829"/>
    </source>
</evidence>
<feature type="domain" description="Enoyl reductase (ER)" evidence="7">
    <location>
        <begin position="24"/>
        <end position="358"/>
    </location>
</feature>
<dbReference type="SMART" id="SM00829">
    <property type="entry name" value="PKS_ER"/>
    <property type="match status" value="1"/>
</dbReference>
<protein>
    <submittedName>
        <fullName evidence="8">NAD(P)-dependent alcohol dehydrogenase</fullName>
    </submittedName>
</protein>
<dbReference type="InterPro" id="IPR013154">
    <property type="entry name" value="ADH-like_N"/>
</dbReference>
<dbReference type="InterPro" id="IPR036291">
    <property type="entry name" value="NAD(P)-bd_dom_sf"/>
</dbReference>
<dbReference type="EMBL" id="JBHLVO010000019">
    <property type="protein sequence ID" value="MFC0273327.1"/>
    <property type="molecule type" value="Genomic_DNA"/>
</dbReference>
<dbReference type="Pfam" id="PF00107">
    <property type="entry name" value="ADH_zinc_N"/>
    <property type="match status" value="1"/>
</dbReference>
<keyword evidence="4 6" id="KW-0862">Zinc</keyword>
<keyword evidence="9" id="KW-1185">Reference proteome</keyword>
<dbReference type="Gene3D" id="3.40.50.720">
    <property type="entry name" value="NAD(P)-binding Rossmann-like Domain"/>
    <property type="match status" value="1"/>
</dbReference>
<proteinExistence type="inferred from homology"/>
<evidence type="ECO:0000256" key="5">
    <source>
        <dbReference type="ARBA" id="ARBA00023002"/>
    </source>
</evidence>
<organism evidence="8 9">
    <name type="scientific">Metabacillus herbersteinensis</name>
    <dbReference type="NCBI Taxonomy" id="283816"/>
    <lineage>
        <taxon>Bacteria</taxon>
        <taxon>Bacillati</taxon>
        <taxon>Bacillota</taxon>
        <taxon>Bacilli</taxon>
        <taxon>Bacillales</taxon>
        <taxon>Bacillaceae</taxon>
        <taxon>Metabacillus</taxon>
    </lineage>
</organism>
<evidence type="ECO:0000256" key="2">
    <source>
        <dbReference type="ARBA" id="ARBA00008072"/>
    </source>
</evidence>
<evidence type="ECO:0000313" key="9">
    <source>
        <dbReference type="Proteomes" id="UP001589854"/>
    </source>
</evidence>
<evidence type="ECO:0000256" key="1">
    <source>
        <dbReference type="ARBA" id="ARBA00001947"/>
    </source>
</evidence>
<dbReference type="SUPFAM" id="SSF51735">
    <property type="entry name" value="NAD(P)-binding Rossmann-fold domains"/>
    <property type="match status" value="1"/>
</dbReference>
<evidence type="ECO:0000313" key="8">
    <source>
        <dbReference type="EMBL" id="MFC0273327.1"/>
    </source>
</evidence>
<dbReference type="PANTHER" id="PTHR43161:SF9">
    <property type="entry name" value="SORBITOL DEHYDROGENASE"/>
    <property type="match status" value="1"/>
</dbReference>
<dbReference type="Proteomes" id="UP001589854">
    <property type="component" value="Unassembled WGS sequence"/>
</dbReference>
<dbReference type="InterPro" id="IPR013149">
    <property type="entry name" value="ADH-like_C"/>
</dbReference>
<evidence type="ECO:0000256" key="3">
    <source>
        <dbReference type="ARBA" id="ARBA00022723"/>
    </source>
</evidence>
<keyword evidence="5" id="KW-0560">Oxidoreductase</keyword>
<dbReference type="InterPro" id="IPR020843">
    <property type="entry name" value="ER"/>
</dbReference>
<comment type="similarity">
    <text evidence="2 6">Belongs to the zinc-containing alcohol dehydrogenase family.</text>
</comment>
<dbReference type="Gene3D" id="3.90.180.10">
    <property type="entry name" value="Medium-chain alcohol dehydrogenases, catalytic domain"/>
    <property type="match status" value="1"/>
</dbReference>
<dbReference type="InterPro" id="IPR045306">
    <property type="entry name" value="SDH-like"/>
</dbReference>
<dbReference type="PANTHER" id="PTHR43161">
    <property type="entry name" value="SORBITOL DEHYDROGENASE"/>
    <property type="match status" value="1"/>
</dbReference>
<evidence type="ECO:0000256" key="4">
    <source>
        <dbReference type="ARBA" id="ARBA00022833"/>
    </source>
</evidence>
<evidence type="ECO:0000256" key="6">
    <source>
        <dbReference type="RuleBase" id="RU361277"/>
    </source>
</evidence>
<comment type="caution">
    <text evidence="8">The sequence shown here is derived from an EMBL/GenBank/DDBJ whole genome shotgun (WGS) entry which is preliminary data.</text>
</comment>
<comment type="cofactor">
    <cofactor evidence="1 6">
        <name>Zn(2+)</name>
        <dbReference type="ChEBI" id="CHEBI:29105"/>
    </cofactor>
</comment>
<name>A0ABV6GKA3_9BACI</name>
<dbReference type="SUPFAM" id="SSF50129">
    <property type="entry name" value="GroES-like"/>
    <property type="match status" value="1"/>
</dbReference>
<sequence>MIKETTKQDESTRLKSTMKAAVLTEIRNIELQQREIPTPKADEVLIRVQAVGLCGSDVHYYEHGKIGNFIVEKPIILGHEVSGDIVKVGENVTDLKIGQRVSIEPGATCGECFHCQEGRYNLCPHVEFLATPPYDGAFCEYIAMRADLVFPIPDSMSYETAALIEPFSVGVHAVSRGKLQSGETVVIMGMGPIGLVTVAAAKMAGAKMIIGVDLEQTRLDVAKEMGATHTINLRKENLEEKVREYTNGFGLDLAIETAGNQNAVQGTIASVRRGGRVTIVGMSPQDEVPMSISNIVDKEIDIMGVFRYHHTYPKAIEMLANKEIDIEKIITNQYTLADTAEAFEKAIHDKTNTLKIMIYPN</sequence>
<accession>A0ABV6GKA3</accession>
<dbReference type="PROSITE" id="PS00059">
    <property type="entry name" value="ADH_ZINC"/>
    <property type="match status" value="1"/>
</dbReference>
<dbReference type="InterPro" id="IPR002328">
    <property type="entry name" value="ADH_Zn_CS"/>
</dbReference>
<keyword evidence="3 6" id="KW-0479">Metal-binding</keyword>